<feature type="region of interest" description="Disordered" evidence="1">
    <location>
        <begin position="117"/>
        <end position="146"/>
    </location>
</feature>
<feature type="compositionally biased region" description="Polar residues" evidence="1">
    <location>
        <begin position="119"/>
        <end position="142"/>
    </location>
</feature>
<dbReference type="PANTHER" id="PTHR21556:SF2">
    <property type="entry name" value="TRESLIN"/>
    <property type="match status" value="1"/>
</dbReference>
<feature type="region of interest" description="Disordered" evidence="1">
    <location>
        <begin position="41"/>
        <end position="84"/>
    </location>
</feature>
<keyword evidence="3" id="KW-1185">Reference proteome</keyword>
<dbReference type="InterPro" id="IPR026153">
    <property type="entry name" value="Treslin"/>
</dbReference>
<accession>A0AAD9NVJ2</accession>
<dbReference type="GO" id="GO:0033314">
    <property type="term" value="P:mitotic DNA replication checkpoint signaling"/>
    <property type="evidence" value="ECO:0007669"/>
    <property type="project" value="InterPro"/>
</dbReference>
<name>A0AAD9NVJ2_RIDPI</name>
<dbReference type="EMBL" id="JAODUO010000351">
    <property type="protein sequence ID" value="KAK2182513.1"/>
    <property type="molecule type" value="Genomic_DNA"/>
</dbReference>
<dbReference type="GO" id="GO:0003682">
    <property type="term" value="F:chromatin binding"/>
    <property type="evidence" value="ECO:0007669"/>
    <property type="project" value="TreeGrafter"/>
</dbReference>
<gene>
    <name evidence="2" type="ORF">NP493_352g04007</name>
</gene>
<organism evidence="2 3">
    <name type="scientific">Ridgeia piscesae</name>
    <name type="common">Tubeworm</name>
    <dbReference type="NCBI Taxonomy" id="27915"/>
    <lineage>
        <taxon>Eukaryota</taxon>
        <taxon>Metazoa</taxon>
        <taxon>Spiralia</taxon>
        <taxon>Lophotrochozoa</taxon>
        <taxon>Annelida</taxon>
        <taxon>Polychaeta</taxon>
        <taxon>Sedentaria</taxon>
        <taxon>Canalipalpata</taxon>
        <taxon>Sabellida</taxon>
        <taxon>Siboglinidae</taxon>
        <taxon>Ridgeia</taxon>
    </lineage>
</organism>
<evidence type="ECO:0000313" key="2">
    <source>
        <dbReference type="EMBL" id="KAK2182513.1"/>
    </source>
</evidence>
<dbReference type="GO" id="GO:0030174">
    <property type="term" value="P:regulation of DNA-templated DNA replication initiation"/>
    <property type="evidence" value="ECO:0007669"/>
    <property type="project" value="TreeGrafter"/>
</dbReference>
<evidence type="ECO:0000313" key="3">
    <source>
        <dbReference type="Proteomes" id="UP001209878"/>
    </source>
</evidence>
<evidence type="ECO:0000256" key="1">
    <source>
        <dbReference type="SAM" id="MobiDB-lite"/>
    </source>
</evidence>
<dbReference type="Proteomes" id="UP001209878">
    <property type="component" value="Unassembled WGS sequence"/>
</dbReference>
<dbReference type="GO" id="GO:0006260">
    <property type="term" value="P:DNA replication"/>
    <property type="evidence" value="ECO:0007669"/>
    <property type="project" value="InterPro"/>
</dbReference>
<protein>
    <submittedName>
        <fullName evidence="2">Uncharacterized protein</fullName>
    </submittedName>
</protein>
<dbReference type="GO" id="GO:0005634">
    <property type="term" value="C:nucleus"/>
    <property type="evidence" value="ECO:0007669"/>
    <property type="project" value="InterPro"/>
</dbReference>
<dbReference type="PANTHER" id="PTHR21556">
    <property type="entry name" value="TRESLIN"/>
    <property type="match status" value="1"/>
</dbReference>
<proteinExistence type="predicted"/>
<feature type="compositionally biased region" description="Basic residues" evidence="1">
    <location>
        <begin position="41"/>
        <end position="50"/>
    </location>
</feature>
<dbReference type="GO" id="GO:0007095">
    <property type="term" value="P:mitotic G2 DNA damage checkpoint signaling"/>
    <property type="evidence" value="ECO:0007669"/>
    <property type="project" value="TreeGrafter"/>
</dbReference>
<sequence length="155" mass="17504">MLETFISTVVCVSVSVHHKLKTRVVKETPRHKQTAHRVWCKQEQRRRRSHTQPDVLTVEESPNKSADPGVFPAASGLRKSPRRSTVMASSVDHFLRRSSFYSAASQSRTAQRCQLLENRMTQAPLQSPGSAKPVTTTQPTDNSSHRRVKLFSQIL</sequence>
<comment type="caution">
    <text evidence="2">The sequence shown here is derived from an EMBL/GenBank/DDBJ whole genome shotgun (WGS) entry which is preliminary data.</text>
</comment>
<dbReference type="GO" id="GO:0010212">
    <property type="term" value="P:response to ionizing radiation"/>
    <property type="evidence" value="ECO:0007669"/>
    <property type="project" value="InterPro"/>
</dbReference>
<reference evidence="2" key="1">
    <citation type="journal article" date="2023" name="Mol. Biol. Evol.">
        <title>Third-Generation Sequencing Reveals the Adaptive Role of the Epigenome in Three Deep-Sea Polychaetes.</title>
        <authorList>
            <person name="Perez M."/>
            <person name="Aroh O."/>
            <person name="Sun Y."/>
            <person name="Lan Y."/>
            <person name="Juniper S.K."/>
            <person name="Young C.R."/>
            <person name="Angers B."/>
            <person name="Qian P.Y."/>
        </authorList>
    </citation>
    <scope>NUCLEOTIDE SEQUENCE</scope>
    <source>
        <strain evidence="2">R07B-5</strain>
    </source>
</reference>
<dbReference type="AlphaFoldDB" id="A0AAD9NVJ2"/>